<name>A0ABX0YKT8_9PSED</name>
<comment type="caution">
    <text evidence="1">The sequence shown here is derived from an EMBL/GenBank/DDBJ whole genome shotgun (WGS) entry which is preliminary data.</text>
</comment>
<evidence type="ECO:0000313" key="1">
    <source>
        <dbReference type="EMBL" id="NJP03527.1"/>
    </source>
</evidence>
<evidence type="ECO:0000313" key="2">
    <source>
        <dbReference type="Proteomes" id="UP000746535"/>
    </source>
</evidence>
<dbReference type="Pfam" id="PF01126">
    <property type="entry name" value="Heme_oxygenase"/>
    <property type="match status" value="1"/>
</dbReference>
<keyword evidence="2" id="KW-1185">Reference proteome</keyword>
<accession>A0ABX0YKT8</accession>
<protein>
    <submittedName>
        <fullName evidence="1">Biliverdin-producing heme oxygenase</fullName>
    </submittedName>
</protein>
<gene>
    <name evidence="1" type="ORF">HBH25_22065</name>
</gene>
<dbReference type="EMBL" id="JAAVJI010000022">
    <property type="protein sequence ID" value="NJP03527.1"/>
    <property type="molecule type" value="Genomic_DNA"/>
</dbReference>
<sequence>MASDTSPALAALRDATRELHATLDAASPLTSPDFSKADYLAYAARVAGWMRPVEQQLYGTGLRWPADLATAARGQKSAWLVEDLGETAPQPDCPYVPQPTSLAAAYGLAYVCEGATLGGAYLYKRLSPQLAPLPLAWLRGYGPDTGVMWKGFLAHLSQDVTTPEDIEAAAEAARNGFVTFERWMREGQ</sequence>
<dbReference type="InterPro" id="IPR016084">
    <property type="entry name" value="Haem_Oase-like_multi-hlx"/>
</dbReference>
<dbReference type="Gene3D" id="1.20.910.10">
    <property type="entry name" value="Heme oxygenase-like"/>
    <property type="match status" value="1"/>
</dbReference>
<dbReference type="SUPFAM" id="SSF48613">
    <property type="entry name" value="Heme oxygenase-like"/>
    <property type="match status" value="1"/>
</dbReference>
<organism evidence="1 2">
    <name type="scientific">Pseudomonas quercus</name>
    <dbReference type="NCBI Taxonomy" id="2722792"/>
    <lineage>
        <taxon>Bacteria</taxon>
        <taxon>Pseudomonadati</taxon>
        <taxon>Pseudomonadota</taxon>
        <taxon>Gammaproteobacteria</taxon>
        <taxon>Pseudomonadales</taxon>
        <taxon>Pseudomonadaceae</taxon>
        <taxon>Pseudomonas</taxon>
    </lineage>
</organism>
<proteinExistence type="predicted"/>
<dbReference type="InterPro" id="IPR016053">
    <property type="entry name" value="Haem_Oase-like"/>
</dbReference>
<dbReference type="Proteomes" id="UP000746535">
    <property type="component" value="Unassembled WGS sequence"/>
</dbReference>
<dbReference type="CDD" id="cd19166">
    <property type="entry name" value="HemeO-bac"/>
    <property type="match status" value="1"/>
</dbReference>
<reference evidence="1 2" key="1">
    <citation type="submission" date="2020-03" db="EMBL/GenBank/DDBJ databases">
        <authorList>
            <person name="Wang L."/>
            <person name="He N."/>
            <person name="Li Y."/>
            <person name="Fang Y."/>
            <person name="Zhang F."/>
        </authorList>
    </citation>
    <scope>NUCLEOTIDE SEQUENCE [LARGE SCALE GENOMIC DNA]</scope>
    <source>
        <strain evidence="2">hsmgli-8</strain>
    </source>
</reference>